<dbReference type="AlphaFoldDB" id="A0A9W6IV33"/>
<feature type="compositionally biased region" description="Basic and acidic residues" evidence="1">
    <location>
        <begin position="42"/>
        <end position="63"/>
    </location>
</feature>
<accession>A0A9W6IV33</accession>
<name>A0A9W6IV33_9HYPH</name>
<reference evidence="2" key="1">
    <citation type="journal article" date="2014" name="Int. J. Syst. Evol. Microbiol.">
        <title>Complete genome sequence of Corynebacterium casei LMG S-19264T (=DSM 44701T), isolated from a smear-ripened cheese.</title>
        <authorList>
            <consortium name="US DOE Joint Genome Institute (JGI-PGF)"/>
            <person name="Walter F."/>
            <person name="Albersmeier A."/>
            <person name="Kalinowski J."/>
            <person name="Ruckert C."/>
        </authorList>
    </citation>
    <scope>NUCLEOTIDE SEQUENCE</scope>
    <source>
        <strain evidence="2">VKM B-1606</strain>
    </source>
</reference>
<gene>
    <name evidence="2" type="ORF">GCM10008170_31260</name>
</gene>
<dbReference type="Proteomes" id="UP001143400">
    <property type="component" value="Unassembled WGS sequence"/>
</dbReference>
<dbReference type="EMBL" id="BSFF01000003">
    <property type="protein sequence ID" value="GLK57107.1"/>
    <property type="molecule type" value="Genomic_DNA"/>
</dbReference>
<feature type="compositionally biased region" description="Basic and acidic residues" evidence="1">
    <location>
        <begin position="1"/>
        <end position="27"/>
    </location>
</feature>
<evidence type="ECO:0000313" key="2">
    <source>
        <dbReference type="EMBL" id="GLK57107.1"/>
    </source>
</evidence>
<reference evidence="2" key="2">
    <citation type="submission" date="2023-01" db="EMBL/GenBank/DDBJ databases">
        <authorList>
            <person name="Sun Q."/>
            <person name="Evtushenko L."/>
        </authorList>
    </citation>
    <scope>NUCLEOTIDE SEQUENCE</scope>
    <source>
        <strain evidence="2">VKM B-1606</strain>
    </source>
</reference>
<protein>
    <submittedName>
        <fullName evidence="2">Uncharacterized protein</fullName>
    </submittedName>
</protein>
<feature type="region of interest" description="Disordered" evidence="1">
    <location>
        <begin position="1"/>
        <end position="72"/>
    </location>
</feature>
<proteinExistence type="predicted"/>
<sequence length="95" mass="10462">MRGIDGDREDVEGRVQRRGGDEARRPAVLDLGDEQQPVGQRPPERLLGREGAVRRKRDADRPEQMVGAGFERAERGRVVVPAVPQPKSARGAQPS</sequence>
<evidence type="ECO:0000313" key="3">
    <source>
        <dbReference type="Proteomes" id="UP001143400"/>
    </source>
</evidence>
<evidence type="ECO:0000256" key="1">
    <source>
        <dbReference type="SAM" id="MobiDB-lite"/>
    </source>
</evidence>
<comment type="caution">
    <text evidence="2">The sequence shown here is derived from an EMBL/GenBank/DDBJ whole genome shotgun (WGS) entry which is preliminary data.</text>
</comment>
<organism evidence="2 3">
    <name type="scientific">Methylopila capsulata</name>
    <dbReference type="NCBI Taxonomy" id="61654"/>
    <lineage>
        <taxon>Bacteria</taxon>
        <taxon>Pseudomonadati</taxon>
        <taxon>Pseudomonadota</taxon>
        <taxon>Alphaproteobacteria</taxon>
        <taxon>Hyphomicrobiales</taxon>
        <taxon>Methylopilaceae</taxon>
        <taxon>Methylopila</taxon>
    </lineage>
</organism>